<dbReference type="PANTHER" id="PTHR28023:SF1">
    <property type="entry name" value="UPF0357 PROTEIN YCL012C"/>
    <property type="match status" value="1"/>
</dbReference>
<accession>A0A5N6KVV5</accession>
<proteinExistence type="inferred from homology"/>
<dbReference type="Pfam" id="PF09435">
    <property type="entry name" value="DUF2015"/>
    <property type="match status" value="1"/>
</dbReference>
<keyword evidence="3" id="KW-0472">Membrane</keyword>
<keyword evidence="5" id="KW-1185">Reference proteome</keyword>
<keyword evidence="2" id="KW-0732">Signal</keyword>
<keyword evidence="3" id="KW-1133">Transmembrane helix</keyword>
<dbReference type="Proteomes" id="UP000327013">
    <property type="component" value="Unassembled WGS sequence"/>
</dbReference>
<evidence type="ECO:0000313" key="4">
    <source>
        <dbReference type="EMBL" id="KAB8349655.1"/>
    </source>
</evidence>
<dbReference type="InterPro" id="IPR018559">
    <property type="entry name" value="DUF2015"/>
</dbReference>
<evidence type="ECO:0000256" key="3">
    <source>
        <dbReference type="SAM" id="Phobius"/>
    </source>
</evidence>
<evidence type="ECO:0000256" key="1">
    <source>
        <dbReference type="ARBA" id="ARBA00008325"/>
    </source>
</evidence>
<comment type="similarity">
    <text evidence="1">Belongs to the UPF0357 family.</text>
</comment>
<reference evidence="4 5" key="1">
    <citation type="submission" date="2019-06" db="EMBL/GenBank/DDBJ databases">
        <title>A chromosomal-level reference genome of Carpinus fangiana (Coryloideae, Betulaceae).</title>
        <authorList>
            <person name="Yang X."/>
            <person name="Wang Z."/>
            <person name="Zhang L."/>
            <person name="Hao G."/>
            <person name="Liu J."/>
            <person name="Yang Y."/>
        </authorList>
    </citation>
    <scope>NUCLEOTIDE SEQUENCE [LARGE SCALE GENOMIC DNA]</scope>
    <source>
        <strain evidence="4">Cfa_2016G</strain>
        <tissue evidence="4">Leaf</tissue>
    </source>
</reference>
<feature type="transmembrane region" description="Helical" evidence="3">
    <location>
        <begin position="6"/>
        <end position="23"/>
    </location>
</feature>
<organism evidence="4 5">
    <name type="scientific">Carpinus fangiana</name>
    <dbReference type="NCBI Taxonomy" id="176857"/>
    <lineage>
        <taxon>Eukaryota</taxon>
        <taxon>Viridiplantae</taxon>
        <taxon>Streptophyta</taxon>
        <taxon>Embryophyta</taxon>
        <taxon>Tracheophyta</taxon>
        <taxon>Spermatophyta</taxon>
        <taxon>Magnoliopsida</taxon>
        <taxon>eudicotyledons</taxon>
        <taxon>Gunneridae</taxon>
        <taxon>Pentapetalae</taxon>
        <taxon>rosids</taxon>
        <taxon>fabids</taxon>
        <taxon>Fagales</taxon>
        <taxon>Betulaceae</taxon>
        <taxon>Carpinus</taxon>
    </lineage>
</organism>
<name>A0A5N6KVV5_9ROSI</name>
<comment type="caution">
    <text evidence="4">The sequence shown here is derived from an EMBL/GenBank/DDBJ whole genome shotgun (WGS) entry which is preliminary data.</text>
</comment>
<evidence type="ECO:0000313" key="5">
    <source>
        <dbReference type="Proteomes" id="UP000327013"/>
    </source>
</evidence>
<dbReference type="PANTHER" id="PTHR28023">
    <property type="entry name" value="UPF0357 PROTEIN YCL012C"/>
    <property type="match status" value="1"/>
</dbReference>
<evidence type="ECO:0000256" key="2">
    <source>
        <dbReference type="ARBA" id="ARBA00022729"/>
    </source>
</evidence>
<dbReference type="EMBL" id="VIBQ01000014">
    <property type="protein sequence ID" value="KAB8349655.1"/>
    <property type="molecule type" value="Genomic_DNA"/>
</dbReference>
<dbReference type="AlphaFoldDB" id="A0A5N6KVV5"/>
<protein>
    <submittedName>
        <fullName evidence="4">Uncharacterized protein</fullName>
    </submittedName>
</protein>
<sequence>MSYTIYYSISFLLFLSATVLFFTRHHWLPVLPSYQFPWRYQPLSEGTFHDDAAAGLHSSNFDLASNIEAGDSRAGLDEAGKREVRRIMKKKNVGFDEARRLVMLDKFKKGGVGQDGLPRDPKLVTFS</sequence>
<gene>
    <name evidence="4" type="ORF">FH972_023674</name>
</gene>
<dbReference type="OrthoDB" id="447314at2759"/>
<keyword evidence="3" id="KW-0812">Transmembrane</keyword>